<accession>A0ABT8F788</accession>
<evidence type="ECO:0000313" key="5">
    <source>
        <dbReference type="EMBL" id="MDN4166104.1"/>
    </source>
</evidence>
<dbReference type="InterPro" id="IPR001322">
    <property type="entry name" value="Lamin_tail_dom"/>
</dbReference>
<dbReference type="Gene3D" id="2.60.40.4070">
    <property type="match status" value="1"/>
</dbReference>
<dbReference type="SUPFAM" id="SSF74853">
    <property type="entry name" value="Lamin A/C globular tail domain"/>
    <property type="match status" value="2"/>
</dbReference>
<dbReference type="InterPro" id="IPR014755">
    <property type="entry name" value="Cu-Rt/internalin_Ig-like"/>
</dbReference>
<dbReference type="InterPro" id="IPR032812">
    <property type="entry name" value="SbsA_Ig"/>
</dbReference>
<evidence type="ECO:0000313" key="6">
    <source>
        <dbReference type="Proteomes" id="UP001168552"/>
    </source>
</evidence>
<dbReference type="Proteomes" id="UP001168552">
    <property type="component" value="Unassembled WGS sequence"/>
</dbReference>
<feature type="signal peptide" evidence="3">
    <location>
        <begin position="1"/>
        <end position="17"/>
    </location>
</feature>
<feature type="chain" id="PRO_5047453235" evidence="3">
    <location>
        <begin position="18"/>
        <end position="1425"/>
    </location>
</feature>
<protein>
    <submittedName>
        <fullName evidence="5">Ig-like domain-containing protein</fullName>
    </submittedName>
</protein>
<dbReference type="EMBL" id="JAUHJS010000005">
    <property type="protein sequence ID" value="MDN4166104.1"/>
    <property type="molecule type" value="Genomic_DNA"/>
</dbReference>
<dbReference type="InterPro" id="IPR036415">
    <property type="entry name" value="Lamin_tail_dom_sf"/>
</dbReference>
<sequence length="1425" mass="155555">MKKILFLLFWFPLIVSAQLRDNFSDGDFLTNPTWGGQTEFFRVSNGLLQSQGPASTAKIYLSTASQQINETEWRFLVDLQFEPSGSNQVRVYLSSDQADLLQPLNGYFIEIGQSGADVIKLVKQTGTTNTPLITSSGSFTGNVRVNIRVRRDAAGNWELFSDNSGGQGYVSEGSPVQDATHTSAAYAGVVCSFTSSRSSLFFFDNFYIGAYEDDTNGPELVEVNPTLPQQIDIRFNEAVSSQTALSPENYQISSIGQPASIQAKSDELYTLFLSSAMEEGTNYQLKVSGIVDLFGNPSDTLFADFTYINDLDTVIRLSDRILSVRYKRAPSATALEKTNYRLNGSLTAASVSATNGAPLQYQVVFDTPFDNGNNVLQISGIEDGNGVEFKIPPFTFLYDNAAPEVRRVRALAAKEIRVYFSEPLAEVSAQNYSNFLVNNGIGNPYQALYQAEDTSLLLRFQRSMSNETTYRLSTQGLTDLQGNSSTRTINTTFRYDTRPPYIQSVRIAGDSSLWIRFSEALSLSSAQNTDNFLINGPGNPIEALRKPEDSLTVALQFGIPLPTAPSLTLFVRDIEDNAGNSLSIPIEWILNTQAPQIFQLEVVSDTELWLHFSQAMDNSALNTNVYTLSDGQKPLLVGPIGNLGKSVSLNFEQPFSTFTEYQLSTSGLRNSLSIGLQEPQTETFTYQTYLEQITILSPNVVEVIWDDNLRLRPISEETGFTISPSIGQPNAVSWSADSNSVQLVYANPLSIGNSYTLQVPTQRNQFGQLIPAGNHPFSYDKVAPSISTLTQTFAQQVDLVFSEPMLARTVQTATFYTINTPEGFPTEIIFSASNPTQVSLTFSGLISGQSYTLKITGLQDLAGNTMADFTTDFVYQEPAIPSFGDILITEIMSVPLEGSPLPNTEYLEIYNAGSTSFFLKDLILSDASNSTSLPAGVLEPDSYLILCPNSSVALFEEGKAIGVSSWPSLNNSGDEISLFTADGLLIHQVNYSETWYNDILKQDAGGWALEMVDLSNPCAGAENWTASEAEQQGTPGAANSVQNTNPDSQGPQLLSAYAFPEKLIVLAFSEAISPVLPSEDFLTFSSPITILGIQVASDQTHLLISYSGNLEASTQVSVNTLSDCSGNRISSETNTQTIQAVFAPASGDVVLNEILFNPRSGGVDFVELYNASTQFMNLQNCYLGNHTPDNQKIISASPLILAPQQYLVISTSTQTLKSDYPSTQEENAWQVSSLPSYPDTEGGVSFLNETLDTLDIFHYTDDLHLSFLTNKEGVSLERISPTVATQAEGNWRSAAKGQSSAGYATPGFLNSQSGGIAGSNSKVQVNPQVFTPDNDGVNDYTLISYSLSGNENISTLAIYDAQGRKIKTLLENEYVSGSGFIRWDGDTDQGTVARTGYYLIVMEKFTSEGQKEVLKEKIVVGNMFR</sequence>
<evidence type="ECO:0000259" key="4">
    <source>
        <dbReference type="PROSITE" id="PS51841"/>
    </source>
</evidence>
<feature type="region of interest" description="Disordered" evidence="2">
    <location>
        <begin position="1027"/>
        <end position="1046"/>
    </location>
</feature>
<dbReference type="RefSeq" id="WP_320004638.1">
    <property type="nucleotide sequence ID" value="NZ_JAUHJS010000005.1"/>
</dbReference>
<evidence type="ECO:0000256" key="2">
    <source>
        <dbReference type="SAM" id="MobiDB-lite"/>
    </source>
</evidence>
<dbReference type="Pfam" id="PF13205">
    <property type="entry name" value="Big_5"/>
    <property type="match status" value="2"/>
</dbReference>
<gene>
    <name evidence="5" type="ORF">QWY31_11360</name>
</gene>
<dbReference type="Gene3D" id="2.60.40.1220">
    <property type="match status" value="6"/>
</dbReference>
<evidence type="ECO:0000256" key="1">
    <source>
        <dbReference type="ARBA" id="ARBA00022729"/>
    </source>
</evidence>
<evidence type="ECO:0000256" key="3">
    <source>
        <dbReference type="SAM" id="SignalP"/>
    </source>
</evidence>
<name>A0ABT8F788_9BACT</name>
<comment type="caution">
    <text evidence="5">The sequence shown here is derived from an EMBL/GenBank/DDBJ whole genome shotgun (WGS) entry which is preliminary data.</text>
</comment>
<dbReference type="Pfam" id="PF00932">
    <property type="entry name" value="LTD"/>
    <property type="match status" value="2"/>
</dbReference>
<keyword evidence="6" id="KW-1185">Reference proteome</keyword>
<proteinExistence type="predicted"/>
<organism evidence="5 6">
    <name type="scientific">Shiella aurantiaca</name>
    <dbReference type="NCBI Taxonomy" id="3058365"/>
    <lineage>
        <taxon>Bacteria</taxon>
        <taxon>Pseudomonadati</taxon>
        <taxon>Bacteroidota</taxon>
        <taxon>Cytophagia</taxon>
        <taxon>Cytophagales</taxon>
        <taxon>Shiellaceae</taxon>
        <taxon>Shiella</taxon>
    </lineage>
</organism>
<feature type="domain" description="LTD" evidence="4">
    <location>
        <begin position="1137"/>
        <end position="1261"/>
    </location>
</feature>
<keyword evidence="1 3" id="KW-0732">Signal</keyword>
<reference evidence="5" key="1">
    <citation type="submission" date="2023-06" db="EMBL/GenBank/DDBJ databases">
        <title>Cytophagales bacterium Strain LB-30, isolated from soil.</title>
        <authorList>
            <person name="Liu B."/>
        </authorList>
    </citation>
    <scope>NUCLEOTIDE SEQUENCE</scope>
    <source>
        <strain evidence="5">LB-30</strain>
    </source>
</reference>
<dbReference type="PROSITE" id="PS51841">
    <property type="entry name" value="LTD"/>
    <property type="match status" value="1"/>
</dbReference>